<keyword evidence="10" id="KW-0378">Hydrolase</keyword>
<dbReference type="AlphaFoldDB" id="Q9NJY0"/>
<keyword evidence="5" id="KW-0235">DNA replication</keyword>
<keyword evidence="7" id="KW-0479">Metal-binding</keyword>
<dbReference type="EMBL" id="AF059664">
    <property type="protein sequence ID" value="AAF28772.1"/>
    <property type="molecule type" value="Genomic_DNA"/>
</dbReference>
<dbReference type="GO" id="GO:0046872">
    <property type="term" value="F:metal ion binding"/>
    <property type="evidence" value="ECO:0007669"/>
    <property type="project" value="UniProtKB-KW"/>
</dbReference>
<evidence type="ECO:0000256" key="3">
    <source>
        <dbReference type="ARBA" id="ARBA00022679"/>
    </source>
</evidence>
<dbReference type="Pfam" id="PF02407">
    <property type="entry name" value="Viral_Rep"/>
    <property type="match status" value="1"/>
</dbReference>
<accession>Q9NJY0</accession>
<dbReference type="GO" id="GO:0006260">
    <property type="term" value="P:DNA replication"/>
    <property type="evidence" value="ECO:0007669"/>
    <property type="project" value="UniProtKB-KW"/>
</dbReference>
<gene>
    <name evidence="17" type="primary">REP2</name>
</gene>
<dbReference type="Pfam" id="PF00910">
    <property type="entry name" value="RNA_helicase"/>
    <property type="match status" value="1"/>
</dbReference>
<keyword evidence="12" id="KW-0238">DNA-binding</keyword>
<keyword evidence="4" id="KW-0548">Nucleotidyltransferase</keyword>
<dbReference type="GO" id="GO:0016779">
    <property type="term" value="F:nucleotidyltransferase activity"/>
    <property type="evidence" value="ECO:0007669"/>
    <property type="project" value="UniProtKB-KW"/>
</dbReference>
<keyword evidence="11" id="KW-0190">Covalent protein-DNA linkage</keyword>
<dbReference type="GO" id="GO:0016787">
    <property type="term" value="F:hydrolase activity"/>
    <property type="evidence" value="ECO:0007669"/>
    <property type="project" value="UniProtKB-KW"/>
</dbReference>
<sequence>MPPVIQVRSWIGTLNGADREFDYSRWMERLYTSGVVKFVCGQLEEGHETGNLHLQYMVQLDRSRRLAHLRTAICNRSHWEPVYGSNTQAKAYCTKEDTRVDGPWEYGQLSVNGKRRGLDEAIKAVKLDKPLHEVADEFSLAWVNHGKGLTSLRQQLKLDADRRSFGPEVWVLWGPSGTGKSRFANDRWPDAFWKAPKSKWWDGYSGQETVVLDDFKDYSMPLVEIQRLLDWYPLWVEVKGGSVPMFARRYVITSNTSPEDWYLKVDPHKTVLRRIRDFTANGERLILLRRRLGPSWATWGRGSG</sequence>
<keyword evidence="8" id="KW-0547">Nucleotide-binding</keyword>
<comment type="cofactor">
    <cofactor evidence="1">
        <name>Mn(2+)</name>
        <dbReference type="ChEBI" id="CHEBI:29035"/>
    </cofactor>
</comment>
<evidence type="ECO:0000256" key="2">
    <source>
        <dbReference type="ARBA" id="ARBA00008545"/>
    </source>
</evidence>
<keyword evidence="13" id="KW-0511">Multifunctional enzyme</keyword>
<name>Q9NJY0_GIAIN</name>
<evidence type="ECO:0000256" key="12">
    <source>
        <dbReference type="ARBA" id="ARBA00023125"/>
    </source>
</evidence>
<proteinExistence type="inferred from homology"/>
<evidence type="ECO:0000256" key="1">
    <source>
        <dbReference type="ARBA" id="ARBA00001936"/>
    </source>
</evidence>
<dbReference type="SUPFAM" id="SSF52540">
    <property type="entry name" value="P-loop containing nucleoside triphosphate hydrolases"/>
    <property type="match status" value="1"/>
</dbReference>
<evidence type="ECO:0000256" key="15">
    <source>
        <dbReference type="ARBA" id="ARBA00032243"/>
    </source>
</evidence>
<evidence type="ECO:0000256" key="8">
    <source>
        <dbReference type="ARBA" id="ARBA00022741"/>
    </source>
</evidence>
<evidence type="ECO:0000256" key="5">
    <source>
        <dbReference type="ARBA" id="ARBA00022705"/>
    </source>
</evidence>
<feature type="domain" description="CRESS-DNA virus Rep endonuclease" evidence="16">
    <location>
        <begin position="4"/>
        <end position="109"/>
    </location>
</feature>
<organism evidence="17">
    <name type="scientific">Giardia intestinalis</name>
    <name type="common">Giardia lamblia</name>
    <dbReference type="NCBI Taxonomy" id="5741"/>
    <lineage>
        <taxon>Eukaryota</taxon>
        <taxon>Metamonada</taxon>
        <taxon>Diplomonadida</taxon>
        <taxon>Hexamitidae</taxon>
        <taxon>Giardiinae</taxon>
        <taxon>Giardia</taxon>
    </lineage>
</organism>
<evidence type="ECO:0000313" key="17">
    <source>
        <dbReference type="EMBL" id="AAF28772.1"/>
    </source>
</evidence>
<comment type="similarity">
    <text evidence="2">Belongs to the nanoviruses/circoviruses replication-associated protein family.</text>
</comment>
<dbReference type="VEuPathDB" id="GiardiaDB:DHA2_150333"/>
<dbReference type="GO" id="GO:0003677">
    <property type="term" value="F:DNA binding"/>
    <property type="evidence" value="ECO:0007669"/>
    <property type="project" value="UniProtKB-KW"/>
</dbReference>
<dbReference type="GO" id="GO:0003723">
    <property type="term" value="F:RNA binding"/>
    <property type="evidence" value="ECO:0007669"/>
    <property type="project" value="InterPro"/>
</dbReference>
<evidence type="ECO:0000259" key="16">
    <source>
        <dbReference type="PROSITE" id="PS52020"/>
    </source>
</evidence>
<evidence type="ECO:0000256" key="13">
    <source>
        <dbReference type="ARBA" id="ARBA00023268"/>
    </source>
</evidence>
<dbReference type="GO" id="GO:0004519">
    <property type="term" value="F:endonuclease activity"/>
    <property type="evidence" value="ECO:0007669"/>
    <property type="project" value="UniProtKB-KW"/>
</dbReference>
<dbReference type="InterPro" id="IPR027417">
    <property type="entry name" value="P-loop_NTPase"/>
</dbReference>
<dbReference type="InterPro" id="IPR000605">
    <property type="entry name" value="Helicase_SF3_ssDNA/RNA_vir"/>
</dbReference>
<dbReference type="VEuPathDB" id="GiardiaDB:GL50581_3340"/>
<keyword evidence="6" id="KW-0540">Nuclease</keyword>
<protein>
    <recommendedName>
        <fullName evidence="14">ATP-dependent helicase Rep</fullName>
    </recommendedName>
    <alternativeName>
        <fullName evidence="15">RepP</fullName>
    </alternativeName>
</protein>
<keyword evidence="9" id="KW-0255">Endonuclease</keyword>
<keyword evidence="3" id="KW-0808">Transferase</keyword>
<evidence type="ECO:0000256" key="7">
    <source>
        <dbReference type="ARBA" id="ARBA00022723"/>
    </source>
</evidence>
<reference evidence="17" key="1">
    <citation type="submission" date="1998-04" db="EMBL/GenBank/DDBJ databases">
        <title>Characterization of DNA regions homologous to pGD1706 in heterologous Giardia isolates.</title>
        <authorList>
            <person name="Dodd H.N."/>
            <person name="Upcroft J.A."/>
            <person name="Upcroft P."/>
        </authorList>
    </citation>
    <scope>NUCLEOTIDE SEQUENCE</scope>
    <source>
        <strain evidence="17">BRIS/92/HEPU/1541</strain>
    </source>
</reference>
<evidence type="ECO:0000256" key="11">
    <source>
        <dbReference type="ARBA" id="ARBA00023124"/>
    </source>
</evidence>
<evidence type="ECO:0000256" key="4">
    <source>
        <dbReference type="ARBA" id="ARBA00022695"/>
    </source>
</evidence>
<dbReference type="InterPro" id="IPR049912">
    <property type="entry name" value="CRESS_DNA_REP"/>
</dbReference>
<evidence type="ECO:0000256" key="14">
    <source>
        <dbReference type="ARBA" id="ARBA00030754"/>
    </source>
</evidence>
<dbReference type="Gene3D" id="3.40.1310.20">
    <property type="match status" value="1"/>
</dbReference>
<evidence type="ECO:0000256" key="10">
    <source>
        <dbReference type="ARBA" id="ARBA00022801"/>
    </source>
</evidence>
<dbReference type="PROSITE" id="PS52020">
    <property type="entry name" value="CRESS_DNA_REP"/>
    <property type="match status" value="1"/>
</dbReference>
<evidence type="ECO:0000256" key="6">
    <source>
        <dbReference type="ARBA" id="ARBA00022722"/>
    </source>
</evidence>
<dbReference type="VEuPathDB" id="GiardiaDB:QR46_4972"/>
<dbReference type="GO" id="GO:0003724">
    <property type="term" value="F:RNA helicase activity"/>
    <property type="evidence" value="ECO:0007669"/>
    <property type="project" value="InterPro"/>
</dbReference>
<evidence type="ECO:0000256" key="9">
    <source>
        <dbReference type="ARBA" id="ARBA00022759"/>
    </source>
</evidence>
<dbReference type="GO" id="GO:0000166">
    <property type="term" value="F:nucleotide binding"/>
    <property type="evidence" value="ECO:0007669"/>
    <property type="project" value="UniProtKB-KW"/>
</dbReference>